<dbReference type="Proteomes" id="UP000078316">
    <property type="component" value="Unassembled WGS sequence"/>
</dbReference>
<comment type="caution">
    <text evidence="2">The sequence shown here is derived from an EMBL/GenBank/DDBJ whole genome shotgun (WGS) entry which is preliminary data.</text>
</comment>
<dbReference type="STRING" id="427683.A5481_07205"/>
<dbReference type="Pfam" id="PF00535">
    <property type="entry name" value="Glycos_transf_2"/>
    <property type="match status" value="1"/>
</dbReference>
<evidence type="ECO:0000313" key="3">
    <source>
        <dbReference type="Proteomes" id="UP000078316"/>
    </source>
</evidence>
<protein>
    <recommendedName>
        <fullName evidence="1">Glycosyltransferase 2-like domain-containing protein</fullName>
    </recommendedName>
</protein>
<dbReference type="CDD" id="cd00761">
    <property type="entry name" value="Glyco_tranf_GTA_type"/>
    <property type="match status" value="1"/>
</dbReference>
<dbReference type="SUPFAM" id="SSF53448">
    <property type="entry name" value="Nucleotide-diphospho-sugar transferases"/>
    <property type="match status" value="1"/>
</dbReference>
<name>A0A179SGY8_9HYPH</name>
<dbReference type="OrthoDB" id="7984038at2"/>
<gene>
    <name evidence="2" type="ORF">A5481_07205</name>
</gene>
<sequence length="420" mass="47253">MSINHFDNELVSVIIRFHDIKRIDYLDQCLFSLVGQQYDEVEVIIATQNFGEAETRRVNQTIERYASYLTAIRAINVTLDRPGDARSTLINNGISAATGRYLAFLDYDDTVYANIYSTLISQIKKTGCAIALGGTNRVDYFVAGGQRHKKTKNRLFGDAPKLAFFVENQYPIHSYVIDRNAIDKEHFYFDSGQSRNEDYAFLLRILAQYPSDDSFAATPMCDYYINVDGGNTILAYGATATDRAKWRQAQNYVDDVKRSLIIETNVDDIRNLYEWSKDRNVNHDSAAKIQQLQADVELSDNRIKNYETMIGKLVAQLPPGNVPATVVIDAINSSRNGEARIVGWAVGRNNTPLSFLIFRSASQPDAMSVATLLPRLDVAAHIGSDQQMFGYDVTVPFIDTYDVKFIDAAGVIYESKVEMQ</sequence>
<dbReference type="InterPro" id="IPR001173">
    <property type="entry name" value="Glyco_trans_2-like"/>
</dbReference>
<dbReference type="EMBL" id="LWHQ01000013">
    <property type="protein sequence ID" value="OAS26128.1"/>
    <property type="molecule type" value="Genomic_DNA"/>
</dbReference>
<evidence type="ECO:0000259" key="1">
    <source>
        <dbReference type="Pfam" id="PF00535"/>
    </source>
</evidence>
<dbReference type="PANTHER" id="PTHR22916">
    <property type="entry name" value="GLYCOSYLTRANSFERASE"/>
    <property type="match status" value="1"/>
</dbReference>
<feature type="domain" description="Glycosyltransferase 2-like" evidence="1">
    <location>
        <begin position="12"/>
        <end position="177"/>
    </location>
</feature>
<dbReference type="InterPro" id="IPR029044">
    <property type="entry name" value="Nucleotide-diphossugar_trans"/>
</dbReference>
<accession>A0A179SGY8</accession>
<evidence type="ECO:0000313" key="2">
    <source>
        <dbReference type="EMBL" id="OAS26128.1"/>
    </source>
</evidence>
<dbReference type="PANTHER" id="PTHR22916:SF3">
    <property type="entry name" value="UDP-GLCNAC:BETAGAL BETA-1,3-N-ACETYLGLUCOSAMINYLTRANSFERASE-LIKE PROTEIN 1"/>
    <property type="match status" value="1"/>
</dbReference>
<dbReference type="AlphaFoldDB" id="A0A179SGY8"/>
<dbReference type="GO" id="GO:0016758">
    <property type="term" value="F:hexosyltransferase activity"/>
    <property type="evidence" value="ECO:0007669"/>
    <property type="project" value="UniProtKB-ARBA"/>
</dbReference>
<proteinExistence type="predicted"/>
<dbReference type="RefSeq" id="WP_048436763.1">
    <property type="nucleotide sequence ID" value="NZ_LWHQ01000013.1"/>
</dbReference>
<reference evidence="2 3" key="1">
    <citation type="submission" date="2016-04" db="EMBL/GenBank/DDBJ databases">
        <authorList>
            <person name="Evans L.H."/>
            <person name="Alamgir A."/>
            <person name="Owens N."/>
            <person name="Weber N.D."/>
            <person name="Virtaneva K."/>
            <person name="Barbian K."/>
            <person name="Babar A."/>
            <person name="Rosenke K."/>
        </authorList>
    </citation>
    <scope>NUCLEOTIDE SEQUENCE [LARGE SCALE GENOMIC DNA]</scope>
    <source>
        <strain evidence="2 3">PMB02</strain>
    </source>
</reference>
<dbReference type="Gene3D" id="3.90.550.10">
    <property type="entry name" value="Spore Coat Polysaccharide Biosynthesis Protein SpsA, Chain A"/>
    <property type="match status" value="1"/>
</dbReference>
<organism evidence="2 3">
    <name type="scientific">Methylobacterium platani</name>
    <dbReference type="NCBI Taxonomy" id="427683"/>
    <lineage>
        <taxon>Bacteria</taxon>
        <taxon>Pseudomonadati</taxon>
        <taxon>Pseudomonadota</taxon>
        <taxon>Alphaproteobacteria</taxon>
        <taxon>Hyphomicrobiales</taxon>
        <taxon>Methylobacteriaceae</taxon>
        <taxon>Methylobacterium</taxon>
    </lineage>
</organism>